<feature type="domain" description="AB hydrolase-1" evidence="1">
    <location>
        <begin position="12"/>
        <end position="140"/>
    </location>
</feature>
<keyword evidence="3" id="KW-1185">Reference proteome</keyword>
<dbReference type="PANTHER" id="PTHR43194">
    <property type="entry name" value="HYDROLASE ALPHA/BETA FOLD FAMILY"/>
    <property type="match status" value="1"/>
</dbReference>
<proteinExistence type="predicted"/>
<protein>
    <submittedName>
        <fullName evidence="2">Alpha/beta hydrolase</fullName>
    </submittedName>
</protein>
<dbReference type="InterPro" id="IPR029058">
    <property type="entry name" value="AB_hydrolase_fold"/>
</dbReference>
<keyword evidence="2" id="KW-0378">Hydrolase</keyword>
<sequence length="266" mass="27904">MEPDAPHCPDPPVVVFVHGLVMDNLSSFYYTIAGPVAAGGARCVLYDQRGHGRSERPPTGYGPGDAVADLFAVLDALGRRAPVVLVAHSWGGVTALKATLAHPSRVAGLVMIEGDGPSERPGWTEDILNTLELYALALDHDRLPERLLDFGWRRESRTAAGDDALVNGTSLVADIAGAAPVRPADLAAVACPVLAVYGRHSELLDAGRLLARAVPRCTLHVMEGHAHTVLREGTAGLLEVLSPWLARHAHAGAPVTEGARAMGGAV</sequence>
<dbReference type="Pfam" id="PF00561">
    <property type="entry name" value="Abhydrolase_1"/>
    <property type="match status" value="1"/>
</dbReference>
<gene>
    <name evidence="2" type="ORF">AGRA3207_001487</name>
</gene>
<organism evidence="2 3">
    <name type="scientific">Actinomadura graeca</name>
    <dbReference type="NCBI Taxonomy" id="2750812"/>
    <lineage>
        <taxon>Bacteria</taxon>
        <taxon>Bacillati</taxon>
        <taxon>Actinomycetota</taxon>
        <taxon>Actinomycetes</taxon>
        <taxon>Streptosporangiales</taxon>
        <taxon>Thermomonosporaceae</taxon>
        <taxon>Actinomadura</taxon>
    </lineage>
</organism>
<dbReference type="Proteomes" id="UP001049518">
    <property type="component" value="Chromosome"/>
</dbReference>
<dbReference type="InterPro" id="IPR050228">
    <property type="entry name" value="Carboxylesterase_BioH"/>
</dbReference>
<evidence type="ECO:0000313" key="3">
    <source>
        <dbReference type="Proteomes" id="UP001049518"/>
    </source>
</evidence>
<dbReference type="GO" id="GO:0016787">
    <property type="term" value="F:hydrolase activity"/>
    <property type="evidence" value="ECO:0007669"/>
    <property type="project" value="UniProtKB-KW"/>
</dbReference>
<dbReference type="Gene3D" id="3.40.50.1820">
    <property type="entry name" value="alpha/beta hydrolase"/>
    <property type="match status" value="1"/>
</dbReference>
<evidence type="ECO:0000259" key="1">
    <source>
        <dbReference type="Pfam" id="PF00561"/>
    </source>
</evidence>
<dbReference type="PRINTS" id="PR00111">
    <property type="entry name" value="ABHYDROLASE"/>
</dbReference>
<name>A0ABX8R6D6_9ACTN</name>
<reference evidence="2" key="1">
    <citation type="submission" date="2020-07" db="EMBL/GenBank/DDBJ databases">
        <authorList>
            <person name="Tarantini F.S."/>
            <person name="Hong K.W."/>
            <person name="Chan K.G."/>
        </authorList>
    </citation>
    <scope>NUCLEOTIDE SEQUENCE</scope>
    <source>
        <strain evidence="2">32-07</strain>
    </source>
</reference>
<dbReference type="SUPFAM" id="SSF53474">
    <property type="entry name" value="alpha/beta-Hydrolases"/>
    <property type="match status" value="1"/>
</dbReference>
<dbReference type="PANTHER" id="PTHR43194:SF2">
    <property type="entry name" value="PEROXISOMAL MEMBRANE PROTEIN LPX1"/>
    <property type="match status" value="1"/>
</dbReference>
<evidence type="ECO:0000313" key="2">
    <source>
        <dbReference type="EMBL" id="QXJ26388.1"/>
    </source>
</evidence>
<dbReference type="InterPro" id="IPR000073">
    <property type="entry name" value="AB_hydrolase_1"/>
</dbReference>
<accession>A0ABX8R6D6</accession>
<dbReference type="EMBL" id="CP059572">
    <property type="protein sequence ID" value="QXJ26388.1"/>
    <property type="molecule type" value="Genomic_DNA"/>
</dbReference>